<keyword evidence="2" id="KW-0812">Transmembrane</keyword>
<dbReference type="Proteomes" id="UP000001940">
    <property type="component" value="Chromosome X"/>
</dbReference>
<dbReference type="PeptideAtlas" id="Q9XTY9"/>
<proteinExistence type="evidence at protein level"/>
<accession>Q9XTY9</accession>
<dbReference type="RefSeq" id="NP_510360.1">
    <property type="nucleotide sequence ID" value="NM_077959.7"/>
</dbReference>
<dbReference type="InterPro" id="IPR012493">
    <property type="entry name" value="Renin_rcpt"/>
</dbReference>
<dbReference type="GO" id="GO:0051453">
    <property type="term" value="P:regulation of intracellular pH"/>
    <property type="evidence" value="ECO:0000315"/>
    <property type="project" value="WormBase"/>
</dbReference>
<dbReference type="STRING" id="6239.R03E1.2.1"/>
<dbReference type="TCDB" id="8.A.80.1.2">
    <property type="family name" value="the (pro)renin receptor (prr) family"/>
</dbReference>
<dbReference type="PhylomeDB" id="Q9XTY9"/>
<evidence type="ECO:0000259" key="4">
    <source>
        <dbReference type="Pfam" id="PF07850"/>
    </source>
</evidence>
<dbReference type="MINT" id="Q9XTY9"/>
<reference evidence="5 6" key="1">
    <citation type="journal article" date="1998" name="Science">
        <title>Genome sequence of the nematode C. elegans: a platform for investigating biology.</title>
        <authorList>
            <consortium name="The C. elegans sequencing consortium"/>
            <person name="Sulson J.E."/>
            <person name="Waterston R."/>
        </authorList>
    </citation>
    <scope>NUCLEOTIDE SEQUENCE [LARGE SCALE GENOMIC DNA]</scope>
    <source>
        <strain evidence="5 6">Bristol N2</strain>
    </source>
</reference>
<dbReference type="PANTHER" id="PTHR13351">
    <property type="entry name" value="RENIN RECEPTOR"/>
    <property type="match status" value="1"/>
</dbReference>
<dbReference type="GO" id="GO:0016324">
    <property type="term" value="C:apical plasma membrane"/>
    <property type="evidence" value="ECO:0000314"/>
    <property type="project" value="WormBase"/>
</dbReference>
<organism evidence="5 6">
    <name type="scientific">Caenorhabditis elegans</name>
    <dbReference type="NCBI Taxonomy" id="6239"/>
    <lineage>
        <taxon>Eukaryota</taxon>
        <taxon>Metazoa</taxon>
        <taxon>Ecdysozoa</taxon>
        <taxon>Nematoda</taxon>
        <taxon>Chromadorea</taxon>
        <taxon>Rhabditida</taxon>
        <taxon>Rhabditina</taxon>
        <taxon>Rhabditomorpha</taxon>
        <taxon>Rhabditoidea</taxon>
        <taxon>Rhabditidae</taxon>
        <taxon>Peloderinae</taxon>
        <taxon>Caenorhabditis</taxon>
    </lineage>
</organism>
<dbReference type="SMR" id="Q9XTY9"/>
<dbReference type="GO" id="GO:0002119">
    <property type="term" value="P:nematode larval development"/>
    <property type="evidence" value="ECO:0000315"/>
    <property type="project" value="WormBase"/>
</dbReference>
<keyword evidence="2" id="KW-0472">Membrane</keyword>
<dbReference type="GeneID" id="181526"/>
<dbReference type="eggNOG" id="KOG4737">
    <property type="taxonomic scope" value="Eukaryota"/>
</dbReference>
<feature type="region of interest" description="Disordered" evidence="1">
    <location>
        <begin position="236"/>
        <end position="260"/>
    </location>
</feature>
<feature type="transmembrane region" description="Helical" evidence="2">
    <location>
        <begin position="277"/>
        <end position="300"/>
    </location>
</feature>
<feature type="chain" id="PRO_5004338704" evidence="3">
    <location>
        <begin position="17"/>
        <end position="324"/>
    </location>
</feature>
<dbReference type="Reactome" id="R-CEL-6798695">
    <property type="pathway name" value="Neutrophil degranulation"/>
</dbReference>
<keyword evidence="2" id="KW-1133">Transmembrane helix</keyword>
<evidence type="ECO:0000256" key="2">
    <source>
        <dbReference type="SAM" id="Phobius"/>
    </source>
</evidence>
<feature type="domain" description="Renin receptor-like C-terminal transmembrane spanning segment" evidence="4">
    <location>
        <begin position="253"/>
        <end position="324"/>
    </location>
</feature>
<dbReference type="GO" id="GO:0030177">
    <property type="term" value="P:positive regulation of Wnt signaling pathway"/>
    <property type="evidence" value="ECO:0000318"/>
    <property type="project" value="GO_Central"/>
</dbReference>
<dbReference type="FunCoup" id="Q9XTY9">
    <property type="interactions" value="852"/>
</dbReference>
<dbReference type="PaxDb" id="6239-R03E1.2"/>
<dbReference type="InParanoid" id="Q9XTY9"/>
<dbReference type="GO" id="GO:0038023">
    <property type="term" value="F:signaling receptor activity"/>
    <property type="evidence" value="ECO:0007669"/>
    <property type="project" value="InterPro"/>
</dbReference>
<dbReference type="CTD" id="181526"/>
<dbReference type="EMBL" id="BX284606">
    <property type="protein sequence ID" value="CAB07401.1"/>
    <property type="molecule type" value="Genomic_DNA"/>
</dbReference>
<keyword evidence="3" id="KW-0732">Signal</keyword>
<dbReference type="UCSC" id="R03E1.2.2">
    <property type="organism name" value="c. elegans"/>
</dbReference>
<sequence length="324" mass="34217">MKFVLLVSALVAACAASSLEIIAAPASLKFPDADATLKTTLISTLNENILGLSARQVDGFSVSVDMFSRPRALAVVTVIGADNLNLGGKTYSTKSDGVENVGFDQDMALIFGADRENVQVSAGGITGSMLALAAQQEAVDATVIKTKRSTLVKELEAVYQLAAAIKSAGVQMDNNADVFRVSITGLVGITESAQKEEAVADVKAAIEALTASINNAYGGQAVIELLAFEAESGAAEKSTESREIPNHNIQKRDTKSKTPTQLARENLQVTVPVSSDYPAIFAIFLGLVVILVVALIYIVVGMASIDPEKDSIIYRMTTTRMKKD</sequence>
<dbReference type="KEGG" id="cel:CELE_R03E1.2"/>
<protein>
    <submittedName>
        <fullName evidence="5">Vacuolar H ATPase</fullName>
    </submittedName>
</protein>
<gene>
    <name evidence="5 7" type="primary">vha-20</name>
    <name evidence="5" type="ORF">CELE_R03E1.2</name>
    <name evidence="7" type="ORF">R03E1.2</name>
</gene>
<dbReference type="OrthoDB" id="7866065at2759"/>
<evidence type="ECO:0000313" key="5">
    <source>
        <dbReference type="EMBL" id="CAB07401.1"/>
    </source>
</evidence>
<evidence type="ECO:0000256" key="3">
    <source>
        <dbReference type="SAM" id="SignalP"/>
    </source>
</evidence>
<feature type="compositionally biased region" description="Basic and acidic residues" evidence="1">
    <location>
        <begin position="237"/>
        <end position="256"/>
    </location>
</feature>
<evidence type="ECO:0000313" key="7">
    <source>
        <dbReference type="WormBase" id="R03E1.2"/>
    </source>
</evidence>
<dbReference type="OMA" id="QMDNNAD"/>
<keyword evidence="8" id="KW-1267">Proteomics identification</keyword>
<dbReference type="Pfam" id="PF07850">
    <property type="entry name" value="Renin_r"/>
    <property type="match status" value="1"/>
</dbReference>
<evidence type="ECO:0007829" key="8">
    <source>
        <dbReference type="PeptideAtlas" id="Q9XTY9"/>
    </source>
</evidence>
<dbReference type="Bgee" id="WBGene00010993">
    <property type="expression patterns" value="Expressed in larva and 4 other cell types or tissues"/>
</dbReference>
<keyword evidence="6" id="KW-1185">Reference proteome</keyword>
<dbReference type="GO" id="GO:0009897">
    <property type="term" value="C:external side of plasma membrane"/>
    <property type="evidence" value="ECO:0000318"/>
    <property type="project" value="GO_Central"/>
</dbReference>
<dbReference type="PIR" id="T23876">
    <property type="entry name" value="T23876"/>
</dbReference>
<dbReference type="AGR" id="WB:WBGene00010993"/>
<dbReference type="IntAct" id="Q9XTY9">
    <property type="interactions" value="1"/>
</dbReference>
<dbReference type="AlphaFoldDB" id="Q9XTY9"/>
<dbReference type="WormBase" id="R03E1.2">
    <property type="protein sequence ID" value="CE18902"/>
    <property type="gene ID" value="WBGene00010993"/>
    <property type="gene designation" value="vha-20"/>
</dbReference>
<dbReference type="GO" id="GO:0005886">
    <property type="term" value="C:plasma membrane"/>
    <property type="evidence" value="ECO:0000314"/>
    <property type="project" value="WormBase"/>
</dbReference>
<evidence type="ECO:0000256" key="1">
    <source>
        <dbReference type="SAM" id="MobiDB-lite"/>
    </source>
</evidence>
<dbReference type="InterPro" id="IPR056780">
    <property type="entry name" value="Renin_r_C"/>
</dbReference>
<dbReference type="Reactome" id="R-CEL-2022377">
    <property type="pathway name" value="Metabolism of Angiotensinogen to Angiotensins"/>
</dbReference>
<name>Q9XTY9_CAEEL</name>
<dbReference type="PANTHER" id="PTHR13351:SF1">
    <property type="entry name" value="RENIN RECEPTOR"/>
    <property type="match status" value="1"/>
</dbReference>
<dbReference type="HOGENOM" id="CLU_065819_0_0_1"/>
<evidence type="ECO:0000313" key="6">
    <source>
        <dbReference type="Proteomes" id="UP000001940"/>
    </source>
</evidence>
<feature type="signal peptide" evidence="3">
    <location>
        <begin position="1"/>
        <end position="16"/>
    </location>
</feature>